<reference evidence="1" key="2">
    <citation type="journal article" date="2015" name="Data Brief">
        <title>Shoot transcriptome of the giant reed, Arundo donax.</title>
        <authorList>
            <person name="Barrero R.A."/>
            <person name="Guerrero F.D."/>
            <person name="Moolhuijzen P."/>
            <person name="Goolsby J.A."/>
            <person name="Tidwell J."/>
            <person name="Bellgard S.E."/>
            <person name="Bellgard M.I."/>
        </authorList>
    </citation>
    <scope>NUCLEOTIDE SEQUENCE</scope>
    <source>
        <tissue evidence="1">Shoot tissue taken approximately 20 cm above the soil surface</tissue>
    </source>
</reference>
<organism evidence="1">
    <name type="scientific">Arundo donax</name>
    <name type="common">Giant reed</name>
    <name type="synonym">Donax arundinaceus</name>
    <dbReference type="NCBI Taxonomy" id="35708"/>
    <lineage>
        <taxon>Eukaryota</taxon>
        <taxon>Viridiplantae</taxon>
        <taxon>Streptophyta</taxon>
        <taxon>Embryophyta</taxon>
        <taxon>Tracheophyta</taxon>
        <taxon>Spermatophyta</taxon>
        <taxon>Magnoliopsida</taxon>
        <taxon>Liliopsida</taxon>
        <taxon>Poales</taxon>
        <taxon>Poaceae</taxon>
        <taxon>PACMAD clade</taxon>
        <taxon>Arundinoideae</taxon>
        <taxon>Arundineae</taxon>
        <taxon>Arundo</taxon>
    </lineage>
</organism>
<reference evidence="1" key="1">
    <citation type="submission" date="2014-09" db="EMBL/GenBank/DDBJ databases">
        <authorList>
            <person name="Magalhaes I.L.F."/>
            <person name="Oliveira U."/>
            <person name="Santos F.R."/>
            <person name="Vidigal T.H.D.A."/>
            <person name="Brescovit A.D."/>
            <person name="Santos A.J."/>
        </authorList>
    </citation>
    <scope>NUCLEOTIDE SEQUENCE</scope>
    <source>
        <tissue evidence="1">Shoot tissue taken approximately 20 cm above the soil surface</tissue>
    </source>
</reference>
<proteinExistence type="predicted"/>
<protein>
    <submittedName>
        <fullName evidence="1">WPK1</fullName>
    </submittedName>
</protein>
<accession>A0A0A9CZ01</accession>
<name>A0A0A9CZ01_ARUDO</name>
<dbReference type="AlphaFoldDB" id="A0A0A9CZ01"/>
<evidence type="ECO:0000313" key="1">
    <source>
        <dbReference type="EMBL" id="JAD80841.1"/>
    </source>
</evidence>
<sequence>MKEAHGLSHSSCNLQSSYPIQRGQAICSVDRFLVQCICQVPLWHILVSQKFLIILGQMPQQWNNPHMRVPRIEVQFTCMFVHTL</sequence>
<dbReference type="EMBL" id="GBRH01217054">
    <property type="protein sequence ID" value="JAD80841.1"/>
    <property type="molecule type" value="Transcribed_RNA"/>
</dbReference>